<dbReference type="Proteomes" id="UP000288197">
    <property type="component" value="Unassembled WGS sequence"/>
</dbReference>
<evidence type="ECO:0000259" key="2">
    <source>
        <dbReference type="Pfam" id="PF06030"/>
    </source>
</evidence>
<proteinExistence type="predicted"/>
<dbReference type="EMBL" id="NGJX01000001">
    <property type="protein sequence ID" value="RSU05676.1"/>
    <property type="molecule type" value="Genomic_DNA"/>
</dbReference>
<name>A0A430AEB7_9ENTE</name>
<protein>
    <submittedName>
        <fullName evidence="4">Uncharacterized protein</fullName>
    </submittedName>
</protein>
<evidence type="ECO:0000313" key="5">
    <source>
        <dbReference type="Proteomes" id="UP000288197"/>
    </source>
</evidence>
<feature type="transmembrane region" description="Helical" evidence="1">
    <location>
        <begin position="342"/>
        <end position="364"/>
    </location>
</feature>
<reference evidence="4 5" key="1">
    <citation type="submission" date="2017-05" db="EMBL/GenBank/DDBJ databases">
        <title>Vagococcus spp. assemblies.</title>
        <authorList>
            <person name="Gulvik C.A."/>
        </authorList>
    </citation>
    <scope>NUCLEOTIDE SEQUENCE [LARGE SCALE GENOMIC DNA]</scope>
    <source>
        <strain evidence="4 5">NCFB 2497</strain>
    </source>
</reference>
<organism evidence="4 5">
    <name type="scientific">Vagococcus fluvialis</name>
    <dbReference type="NCBI Taxonomy" id="2738"/>
    <lineage>
        <taxon>Bacteria</taxon>
        <taxon>Bacillati</taxon>
        <taxon>Bacillota</taxon>
        <taxon>Bacilli</taxon>
        <taxon>Lactobacillales</taxon>
        <taxon>Enterococcaceae</taxon>
        <taxon>Vagococcus</taxon>
    </lineage>
</organism>
<dbReference type="Pfam" id="PF11797">
    <property type="entry name" value="WxLIP_HBD"/>
    <property type="match status" value="1"/>
</dbReference>
<evidence type="ECO:0000259" key="3">
    <source>
        <dbReference type="Pfam" id="PF11797"/>
    </source>
</evidence>
<keyword evidence="1" id="KW-0812">Transmembrane</keyword>
<dbReference type="InterPro" id="IPR021759">
    <property type="entry name" value="WxLIP_HBD"/>
</dbReference>
<dbReference type="Pfam" id="PF06030">
    <property type="entry name" value="WxLIP_PGBD"/>
    <property type="match status" value="1"/>
</dbReference>
<accession>A0A430AEB7</accession>
<evidence type="ECO:0000256" key="1">
    <source>
        <dbReference type="SAM" id="Phobius"/>
    </source>
</evidence>
<dbReference type="InterPro" id="IPR010317">
    <property type="entry name" value="WxLIP_PGBD"/>
</dbReference>
<feature type="domain" description="WxL Interacting Protein peptidoglycan binding" evidence="2">
    <location>
        <begin position="61"/>
        <end position="179"/>
    </location>
</feature>
<keyword evidence="1" id="KW-0472">Membrane</keyword>
<keyword evidence="5" id="KW-1185">Reference proteome</keyword>
<dbReference type="AlphaFoldDB" id="A0A430AEB7"/>
<keyword evidence="1" id="KW-1133">Transmembrane helix</keyword>
<gene>
    <name evidence="4" type="ORF">CBF32_01380</name>
</gene>
<dbReference type="OrthoDB" id="2148359at2"/>
<comment type="caution">
    <text evidence="4">The sequence shown here is derived from an EMBL/GenBank/DDBJ whole genome shotgun (WGS) entry which is preliminary data.</text>
</comment>
<feature type="domain" description="WxL Interacting Protein host binding" evidence="3">
    <location>
        <begin position="190"/>
        <end position="327"/>
    </location>
</feature>
<evidence type="ECO:0000313" key="4">
    <source>
        <dbReference type="EMBL" id="RSU05676.1"/>
    </source>
</evidence>
<sequence>MFELIRNMKRRTILKWRNSMYEKKKKQTIVTMSLMMVGLLMCLLPSQVVHADDKLENVVGFTYKIDYPDNQIGGENGYFDIEAKPNTEQTVMINLSNSSKKPITVNISVNGTKTNSNGVLEYGPADIENDASLKFPFEEQVSAPESVEIKGGEVKQVPIKVKMPNEAFEGIILGGIQMKQADKEDEKPQQGATVRNTYSYVVAMRLQNNQTPIDPEIKINKASGSQCNYRNSVEINLSNITGSLIKDTLSIESQITKKGSHDVLYERKQTGMSMAPNSQMDFFVSMNGEQMVPGNYRARVLVTSGDKSWEENLDFTITKEDAEKYNKRDVGLVQNRGIDWKIILLIVAGILGLLMAIFVISKVIKNKQKQQRRKSRKKSSSKNKDK</sequence>